<dbReference type="GO" id="GO:0030182">
    <property type="term" value="P:neuron differentiation"/>
    <property type="evidence" value="ECO:0007669"/>
    <property type="project" value="UniProtKB-ARBA"/>
</dbReference>
<proteinExistence type="predicted"/>
<dbReference type="GO" id="GO:0012505">
    <property type="term" value="C:endomembrane system"/>
    <property type="evidence" value="ECO:0007669"/>
    <property type="project" value="UniProtKB-SubCell"/>
</dbReference>
<keyword evidence="3" id="KW-0808">Transferase</keyword>
<comment type="subcellular location">
    <subcellularLocation>
        <location evidence="2">Endomembrane system</location>
    </subcellularLocation>
    <subcellularLocation>
        <location evidence="1">Membrane</location>
        <topology evidence="1">Single-pass membrane protein</topology>
    </subcellularLocation>
</comment>
<dbReference type="InterPro" id="IPR017441">
    <property type="entry name" value="Protein_kinase_ATP_BS"/>
</dbReference>
<keyword evidence="4 17" id="KW-0812">Transmembrane</keyword>
<evidence type="ECO:0000256" key="17">
    <source>
        <dbReference type="SAM" id="Phobius"/>
    </source>
</evidence>
<evidence type="ECO:0000256" key="11">
    <source>
        <dbReference type="ARBA" id="ARBA00023157"/>
    </source>
</evidence>
<dbReference type="FunFam" id="1.10.510.10:FF:001512">
    <property type="entry name" value="Receptor tyrosine-protein kinase erbB-2"/>
    <property type="match status" value="1"/>
</dbReference>
<dbReference type="EMBL" id="JACEEZ010006509">
    <property type="protein sequence ID" value="KAG0724706.1"/>
    <property type="molecule type" value="Genomic_DNA"/>
</dbReference>
<evidence type="ECO:0000256" key="10">
    <source>
        <dbReference type="ARBA" id="ARBA00023137"/>
    </source>
</evidence>
<dbReference type="GO" id="GO:0048468">
    <property type="term" value="P:cell development"/>
    <property type="evidence" value="ECO:0007669"/>
    <property type="project" value="UniProtKB-ARBA"/>
</dbReference>
<dbReference type="GO" id="GO:0043235">
    <property type="term" value="C:receptor complex"/>
    <property type="evidence" value="ECO:0007669"/>
    <property type="project" value="TreeGrafter"/>
</dbReference>
<keyword evidence="9 17" id="KW-0472">Membrane</keyword>
<dbReference type="InterPro" id="IPR008266">
    <property type="entry name" value="Tyr_kinase_AS"/>
</dbReference>
<evidence type="ECO:0000256" key="5">
    <source>
        <dbReference type="ARBA" id="ARBA00022741"/>
    </source>
</evidence>
<dbReference type="InterPro" id="IPR001245">
    <property type="entry name" value="Ser-Thr/Tyr_kinase_cat_dom"/>
</dbReference>
<dbReference type="Proteomes" id="UP000770661">
    <property type="component" value="Unassembled WGS sequence"/>
</dbReference>
<sequence>MRNNHQLSFQILLSMDDGTYTCEVSNRAGSLAASFKVVVHDPEDQKTTIVLVVVGVLIAALVMISMFYCRKIYQARKETLNLQLREQKMFMEGDPSSLNPELSLEQQADLLPYNTKYEVSRDSIIFDKLLGAGAFGRVYSATVLNLLPGEARSCVAVKMIKSRTDDAQLKALRSEVKIMIHIGRHTNIVNLLGACSKDLASKRELLLLVEYCKHGNILDYMRHRRREFVNQINNEDKIDPSFCEARPRHRSNSSSRSHASRLRYAHLNFHQDNVFYGADQASDGATAASSNLLSPRGTDGDDGSRFFRARTASTSSANHHVASDNSVVTSETSGGTTDGYLSHHLLNGGSQAPLCSTDLLGWAYQIAKGMEYLAFKKVLHGDLAARNVLLAEDNIVKISDFGLAKDIYKNQNYKKNSNQGLYSVSLVMQGLVPVKWMAVECLRDGVFSTQSDVWSFGVVLWEIFTLGQIPYSCTDFDESFIVKLEKGTRLEQPRYATYGLYYLMLQCWDTEPMQRPSFTGLEANLGEMLGEAQRQSGLPQRPQTPAADEEGYEMTFSRRGAPGDGLRRASRFTSPEGNPVGEVGFFEPTDVRRVPKEQKAPQARHSRAPSQQSHRGHHPELTKHDSGVYSPTILQTQTNPGYMAMGALLPTDDDNYINTEAREAKSQVYANCGADSRVKARNYLADGKYGTEYANLLPQDSRHDRTESETSSGISSIMGGSLTLETETDRLNSEPILEEAIAV</sequence>
<organism evidence="19 20">
    <name type="scientific">Chionoecetes opilio</name>
    <name type="common">Atlantic snow crab</name>
    <name type="synonym">Cancer opilio</name>
    <dbReference type="NCBI Taxonomy" id="41210"/>
    <lineage>
        <taxon>Eukaryota</taxon>
        <taxon>Metazoa</taxon>
        <taxon>Ecdysozoa</taxon>
        <taxon>Arthropoda</taxon>
        <taxon>Crustacea</taxon>
        <taxon>Multicrustacea</taxon>
        <taxon>Malacostraca</taxon>
        <taxon>Eumalacostraca</taxon>
        <taxon>Eucarida</taxon>
        <taxon>Decapoda</taxon>
        <taxon>Pleocyemata</taxon>
        <taxon>Brachyura</taxon>
        <taxon>Eubrachyura</taxon>
        <taxon>Majoidea</taxon>
        <taxon>Majidae</taxon>
        <taxon>Chionoecetes</taxon>
    </lineage>
</organism>
<evidence type="ECO:0000256" key="13">
    <source>
        <dbReference type="ARBA" id="ARBA00023180"/>
    </source>
</evidence>
<feature type="domain" description="Protein kinase" evidence="18">
    <location>
        <begin position="124"/>
        <end position="529"/>
    </location>
</feature>
<keyword evidence="20" id="KW-1185">Reference proteome</keyword>
<feature type="transmembrane region" description="Helical" evidence="17">
    <location>
        <begin position="49"/>
        <end position="69"/>
    </location>
</feature>
<comment type="caution">
    <text evidence="19">The sequence shown here is derived from an EMBL/GenBank/DDBJ whole genome shotgun (WGS) entry which is preliminary data.</text>
</comment>
<evidence type="ECO:0000256" key="3">
    <source>
        <dbReference type="ARBA" id="ARBA00022679"/>
    </source>
</evidence>
<dbReference type="PROSITE" id="PS50011">
    <property type="entry name" value="PROTEIN_KINASE_DOM"/>
    <property type="match status" value="1"/>
</dbReference>
<feature type="compositionally biased region" description="Basic and acidic residues" evidence="16">
    <location>
        <begin position="589"/>
        <end position="599"/>
    </location>
</feature>
<evidence type="ECO:0000256" key="1">
    <source>
        <dbReference type="ARBA" id="ARBA00004167"/>
    </source>
</evidence>
<evidence type="ECO:0000256" key="8">
    <source>
        <dbReference type="ARBA" id="ARBA00022989"/>
    </source>
</evidence>
<keyword evidence="8 17" id="KW-1133">Transmembrane helix</keyword>
<evidence type="ECO:0000256" key="2">
    <source>
        <dbReference type="ARBA" id="ARBA00004308"/>
    </source>
</evidence>
<dbReference type="Gene3D" id="2.60.40.10">
    <property type="entry name" value="Immunoglobulins"/>
    <property type="match status" value="1"/>
</dbReference>
<evidence type="ECO:0000256" key="6">
    <source>
        <dbReference type="ARBA" id="ARBA00022777"/>
    </source>
</evidence>
<dbReference type="GO" id="GO:0005886">
    <property type="term" value="C:plasma membrane"/>
    <property type="evidence" value="ECO:0007669"/>
    <property type="project" value="TreeGrafter"/>
</dbReference>
<feature type="region of interest" description="Disordered" evidence="16">
    <location>
        <begin position="556"/>
        <end position="627"/>
    </location>
</feature>
<dbReference type="GO" id="GO:0051130">
    <property type="term" value="P:positive regulation of cellular component organization"/>
    <property type="evidence" value="ECO:0007669"/>
    <property type="project" value="UniProtKB-ARBA"/>
</dbReference>
<keyword evidence="7 15" id="KW-0067">ATP-binding</keyword>
<dbReference type="Pfam" id="PF07714">
    <property type="entry name" value="PK_Tyr_Ser-Thr"/>
    <property type="match status" value="2"/>
</dbReference>
<dbReference type="CDD" id="cd00192">
    <property type="entry name" value="PTKc"/>
    <property type="match status" value="1"/>
</dbReference>
<feature type="binding site" evidence="15">
    <location>
        <position position="158"/>
    </location>
    <ligand>
        <name>ATP</name>
        <dbReference type="ChEBI" id="CHEBI:30616"/>
    </ligand>
</feature>
<evidence type="ECO:0000256" key="4">
    <source>
        <dbReference type="ARBA" id="ARBA00022692"/>
    </source>
</evidence>
<dbReference type="InterPro" id="IPR000719">
    <property type="entry name" value="Prot_kinase_dom"/>
</dbReference>
<keyword evidence="13" id="KW-0325">Glycoprotein</keyword>
<evidence type="ECO:0000256" key="14">
    <source>
        <dbReference type="ARBA" id="ARBA00051243"/>
    </source>
</evidence>
<evidence type="ECO:0000256" key="16">
    <source>
        <dbReference type="SAM" id="MobiDB-lite"/>
    </source>
</evidence>
<dbReference type="GO" id="GO:0050793">
    <property type="term" value="P:regulation of developmental process"/>
    <property type="evidence" value="ECO:0007669"/>
    <property type="project" value="UniProtKB-ARBA"/>
</dbReference>
<dbReference type="GO" id="GO:0005524">
    <property type="term" value="F:ATP binding"/>
    <property type="evidence" value="ECO:0007669"/>
    <property type="project" value="UniProtKB-UniRule"/>
</dbReference>
<evidence type="ECO:0000256" key="7">
    <source>
        <dbReference type="ARBA" id="ARBA00022840"/>
    </source>
</evidence>
<dbReference type="Gene3D" id="3.30.200.20">
    <property type="entry name" value="Phosphorylase Kinase, domain 1"/>
    <property type="match status" value="1"/>
</dbReference>
<keyword evidence="6" id="KW-0418">Kinase</keyword>
<keyword evidence="12 19" id="KW-0675">Receptor</keyword>
<dbReference type="AlphaFoldDB" id="A0A8J4YJR6"/>
<evidence type="ECO:0000259" key="18">
    <source>
        <dbReference type="PROSITE" id="PS50011"/>
    </source>
</evidence>
<dbReference type="PANTHER" id="PTHR24416">
    <property type="entry name" value="TYROSINE-PROTEIN KINASE RECEPTOR"/>
    <property type="match status" value="1"/>
</dbReference>
<dbReference type="PROSITE" id="PS00107">
    <property type="entry name" value="PROTEIN_KINASE_ATP"/>
    <property type="match status" value="1"/>
</dbReference>
<dbReference type="PROSITE" id="PS00109">
    <property type="entry name" value="PROTEIN_KINASE_TYR"/>
    <property type="match status" value="1"/>
</dbReference>
<keyword evidence="5 15" id="KW-0547">Nucleotide-binding</keyword>
<name>A0A8J4YJR6_CHIOP</name>
<dbReference type="InterPro" id="IPR011009">
    <property type="entry name" value="Kinase-like_dom_sf"/>
</dbReference>
<dbReference type="Gene3D" id="1.10.510.10">
    <property type="entry name" value="Transferase(Phosphotransferase) domain 1"/>
    <property type="match status" value="1"/>
</dbReference>
<dbReference type="PANTHER" id="PTHR24416:SF600">
    <property type="entry name" value="PDGF- AND VEGF-RECEPTOR RELATED, ISOFORM J"/>
    <property type="match status" value="1"/>
</dbReference>
<dbReference type="SUPFAM" id="SSF48726">
    <property type="entry name" value="Immunoglobulin"/>
    <property type="match status" value="1"/>
</dbReference>
<dbReference type="InterPro" id="IPR050122">
    <property type="entry name" value="RTK"/>
</dbReference>
<evidence type="ECO:0000313" key="19">
    <source>
        <dbReference type="EMBL" id="KAG0724706.1"/>
    </source>
</evidence>
<accession>A0A8J4YJR6</accession>
<dbReference type="GO" id="GO:0004714">
    <property type="term" value="F:transmembrane receptor protein tyrosine kinase activity"/>
    <property type="evidence" value="ECO:0007669"/>
    <property type="project" value="UniProtKB-EC"/>
</dbReference>
<reference evidence="19" key="1">
    <citation type="submission" date="2020-07" db="EMBL/GenBank/DDBJ databases">
        <title>The High-quality genome of the commercially important snow crab, Chionoecetes opilio.</title>
        <authorList>
            <person name="Jeong J.-H."/>
            <person name="Ryu S."/>
        </authorList>
    </citation>
    <scope>NUCLEOTIDE SEQUENCE</scope>
    <source>
        <strain evidence="19">MADBK_172401_WGS</strain>
        <tissue evidence="19">Digestive gland</tissue>
    </source>
</reference>
<dbReference type="OrthoDB" id="6352970at2759"/>
<evidence type="ECO:0000256" key="9">
    <source>
        <dbReference type="ARBA" id="ARBA00023136"/>
    </source>
</evidence>
<comment type="catalytic activity">
    <reaction evidence="14">
        <text>L-tyrosyl-[protein] + ATP = O-phospho-L-tyrosyl-[protein] + ADP + H(+)</text>
        <dbReference type="Rhea" id="RHEA:10596"/>
        <dbReference type="Rhea" id="RHEA-COMP:10136"/>
        <dbReference type="Rhea" id="RHEA-COMP:20101"/>
        <dbReference type="ChEBI" id="CHEBI:15378"/>
        <dbReference type="ChEBI" id="CHEBI:30616"/>
        <dbReference type="ChEBI" id="CHEBI:46858"/>
        <dbReference type="ChEBI" id="CHEBI:61978"/>
        <dbReference type="ChEBI" id="CHEBI:456216"/>
        <dbReference type="EC" id="2.7.10.1"/>
    </reaction>
</comment>
<evidence type="ECO:0000313" key="20">
    <source>
        <dbReference type="Proteomes" id="UP000770661"/>
    </source>
</evidence>
<dbReference type="InterPro" id="IPR036179">
    <property type="entry name" value="Ig-like_dom_sf"/>
</dbReference>
<protein>
    <submittedName>
        <fullName evidence="19">Vascular endothelial growth factor receptor 3</fullName>
    </submittedName>
</protein>
<keyword evidence="11" id="KW-1015">Disulfide bond</keyword>
<keyword evidence="10" id="KW-0829">Tyrosine-protein kinase</keyword>
<gene>
    <name evidence="19" type="primary">FLT4</name>
    <name evidence="19" type="ORF">GWK47_040050</name>
</gene>
<evidence type="ECO:0000256" key="12">
    <source>
        <dbReference type="ARBA" id="ARBA00023170"/>
    </source>
</evidence>
<dbReference type="SUPFAM" id="SSF56112">
    <property type="entry name" value="Protein kinase-like (PK-like)"/>
    <property type="match status" value="1"/>
</dbReference>
<evidence type="ECO:0000256" key="15">
    <source>
        <dbReference type="PROSITE-ProRule" id="PRU10141"/>
    </source>
</evidence>
<dbReference type="InterPro" id="IPR013783">
    <property type="entry name" value="Ig-like_fold"/>
</dbReference>
<dbReference type="GO" id="GO:0007169">
    <property type="term" value="P:cell surface receptor protein tyrosine kinase signaling pathway"/>
    <property type="evidence" value="ECO:0007669"/>
    <property type="project" value="TreeGrafter"/>
</dbReference>